<dbReference type="Gene3D" id="2.30.110.10">
    <property type="entry name" value="Electron Transport, Fmn-binding Protein, Chain A"/>
    <property type="match status" value="1"/>
</dbReference>
<dbReference type="HOGENOM" id="CLU_058669_1_2_6"/>
<dbReference type="SUPFAM" id="SSF50475">
    <property type="entry name" value="FMN-binding split barrel"/>
    <property type="match status" value="1"/>
</dbReference>
<evidence type="ECO:0000313" key="2">
    <source>
        <dbReference type="EMBL" id="AEP29852.1"/>
    </source>
</evidence>
<dbReference type="PANTHER" id="PTHR28243:SF1">
    <property type="entry name" value="PYRIDOXAMINE 5'-PHOSPHATE OXIDASE ALR4036 FAMILY FMN-BINDING DOMAIN-CONTAINING PROTEIN"/>
    <property type="match status" value="1"/>
</dbReference>
<dbReference type="Proteomes" id="UP000009282">
    <property type="component" value="Chromosome"/>
</dbReference>
<dbReference type="STRING" id="1085623.GNIT_1739"/>
<dbReference type="GO" id="GO:0010181">
    <property type="term" value="F:FMN binding"/>
    <property type="evidence" value="ECO:0007669"/>
    <property type="project" value="InterPro"/>
</dbReference>
<protein>
    <submittedName>
        <fullName evidence="2">Pyridoxamine 5'-phosphate oxidase-related, FMN-binding protein</fullName>
    </submittedName>
</protein>
<dbReference type="PANTHER" id="PTHR28243">
    <property type="entry name" value="AGL049CP"/>
    <property type="match status" value="1"/>
</dbReference>
<reference evidence="2 3" key="1">
    <citation type="journal article" date="2011" name="J. Bacteriol.">
        <title>Complete genome sequence of seawater bacterium Glaciecola nitratireducens FR1064T.</title>
        <authorList>
            <person name="Bian F."/>
            <person name="Qin Q.L."/>
            <person name="Xie B.B."/>
            <person name="Shu Y.L."/>
            <person name="Zhang X.Y."/>
            <person name="Yu Y."/>
            <person name="Chen B."/>
            <person name="Chen X.L."/>
            <person name="Zhou B.C."/>
            <person name="Zhang Y.Z."/>
        </authorList>
    </citation>
    <scope>NUCLEOTIDE SEQUENCE [LARGE SCALE GENOMIC DNA]</scope>
    <source>
        <strain evidence="3">JCM 12485 / KCTC 12276 / FR1064</strain>
    </source>
</reference>
<accession>G4QLI5</accession>
<dbReference type="EMBL" id="CP003060">
    <property type="protein sequence ID" value="AEP29852.1"/>
    <property type="molecule type" value="Genomic_DNA"/>
</dbReference>
<dbReference type="Pfam" id="PF12766">
    <property type="entry name" value="Pyridox_oxase_2"/>
    <property type="match status" value="1"/>
</dbReference>
<keyword evidence="3" id="KW-1185">Reference proteome</keyword>
<dbReference type="OrthoDB" id="5736591at2"/>
<dbReference type="AlphaFoldDB" id="G4QLI5"/>
<proteinExistence type="predicted"/>
<evidence type="ECO:0000259" key="1">
    <source>
        <dbReference type="Pfam" id="PF12766"/>
    </source>
</evidence>
<dbReference type="InterPro" id="IPR012349">
    <property type="entry name" value="Split_barrel_FMN-bd"/>
</dbReference>
<gene>
    <name evidence="2" type="ordered locus">GNIT_1739</name>
</gene>
<dbReference type="InterPro" id="IPR024624">
    <property type="entry name" value="Pyridox_Oxase_Alr4036_FMN-bd"/>
</dbReference>
<dbReference type="KEGG" id="gni:GNIT_1739"/>
<dbReference type="RefSeq" id="WP_014108726.1">
    <property type="nucleotide sequence ID" value="NC_016041.1"/>
</dbReference>
<organism evidence="2 3">
    <name type="scientific">Glaciecola nitratireducens (strain JCM 12485 / KCTC 12276 / FR1064)</name>
    <dbReference type="NCBI Taxonomy" id="1085623"/>
    <lineage>
        <taxon>Bacteria</taxon>
        <taxon>Pseudomonadati</taxon>
        <taxon>Pseudomonadota</taxon>
        <taxon>Gammaproteobacteria</taxon>
        <taxon>Alteromonadales</taxon>
        <taxon>Alteromonadaceae</taxon>
        <taxon>Brumicola</taxon>
    </lineage>
</organism>
<sequence length="212" mass="24571">MSDFKFPSWRQRLARSLHVNRSQAQSKYFQVATVSMDGLPKNRTMVFRGFVPDSLNLLSVTDIRSDKVADWKLSTPKKFEICWYFAGSREQYRVAGHVSLVSSELIKDAKIRNPERQPAYLSHKFLREQWQNLSAAAKAQFSWPTPKAPFESESDIEYFSQRSENVDEDISDNFCVVIFTPLTVDYLNLKNSPQLRCLSDFENDWLEVVVNA</sequence>
<dbReference type="eggNOG" id="COG5135">
    <property type="taxonomic scope" value="Bacteria"/>
</dbReference>
<evidence type="ECO:0000313" key="3">
    <source>
        <dbReference type="Proteomes" id="UP000009282"/>
    </source>
</evidence>
<feature type="domain" description="Pyridoxamine 5'-phosphate oxidase Alr4036 family FMN-binding" evidence="1">
    <location>
        <begin position="7"/>
        <end position="101"/>
    </location>
</feature>
<name>G4QLI5_GLANF</name>